<proteinExistence type="predicted"/>
<dbReference type="AlphaFoldDB" id="A0A6J6UTE5"/>
<reference evidence="1" key="1">
    <citation type="submission" date="2020-05" db="EMBL/GenBank/DDBJ databases">
        <authorList>
            <person name="Chiriac C."/>
            <person name="Salcher M."/>
            <person name="Ghai R."/>
            <person name="Kavagutti S V."/>
        </authorList>
    </citation>
    <scope>NUCLEOTIDE SEQUENCE</scope>
</reference>
<sequence>MTKIGTRFQVMPRARIVTIVVMMLTPAMPVENAKVMMQIW</sequence>
<dbReference type="EMBL" id="CAEZYZ010000281">
    <property type="protein sequence ID" value="CAB4762776.1"/>
    <property type="molecule type" value="Genomic_DNA"/>
</dbReference>
<protein>
    <submittedName>
        <fullName evidence="1">Unannotated protein</fullName>
    </submittedName>
</protein>
<name>A0A6J6UTE5_9ZZZZ</name>
<organism evidence="1">
    <name type="scientific">freshwater metagenome</name>
    <dbReference type="NCBI Taxonomy" id="449393"/>
    <lineage>
        <taxon>unclassified sequences</taxon>
        <taxon>metagenomes</taxon>
        <taxon>ecological metagenomes</taxon>
    </lineage>
</organism>
<gene>
    <name evidence="1" type="ORF">UFOPK2810_01454</name>
</gene>
<evidence type="ECO:0000313" key="1">
    <source>
        <dbReference type="EMBL" id="CAB4762776.1"/>
    </source>
</evidence>
<accession>A0A6J6UTE5</accession>